<feature type="transmembrane region" description="Helical" evidence="1">
    <location>
        <begin position="63"/>
        <end position="83"/>
    </location>
</feature>
<gene>
    <name evidence="2" type="ORF">LCGC14_0553800</name>
</gene>
<dbReference type="AlphaFoldDB" id="A0A0F9RP63"/>
<sequence>MRKWIVSIALLFMAGCGLLSSQSISEDNPLGFVDPNKGTAIFETGQGIAKTGGTIGAATGNPVLIGGSILAGAIITILGGSYLKRKK</sequence>
<comment type="caution">
    <text evidence="2">The sequence shown here is derived from an EMBL/GenBank/DDBJ whole genome shotgun (WGS) entry which is preliminary data.</text>
</comment>
<proteinExistence type="predicted"/>
<accession>A0A0F9RP63</accession>
<evidence type="ECO:0000313" key="2">
    <source>
        <dbReference type="EMBL" id="KKN58300.1"/>
    </source>
</evidence>
<keyword evidence="1" id="KW-1133">Transmembrane helix</keyword>
<organism evidence="2">
    <name type="scientific">marine sediment metagenome</name>
    <dbReference type="NCBI Taxonomy" id="412755"/>
    <lineage>
        <taxon>unclassified sequences</taxon>
        <taxon>metagenomes</taxon>
        <taxon>ecological metagenomes</taxon>
    </lineage>
</organism>
<protein>
    <recommendedName>
        <fullName evidence="3">PDGLE domain-containing protein</fullName>
    </recommendedName>
</protein>
<keyword evidence="1" id="KW-0812">Transmembrane</keyword>
<dbReference type="PROSITE" id="PS51257">
    <property type="entry name" value="PROKAR_LIPOPROTEIN"/>
    <property type="match status" value="1"/>
</dbReference>
<dbReference type="EMBL" id="LAZR01000768">
    <property type="protein sequence ID" value="KKN58300.1"/>
    <property type="molecule type" value="Genomic_DNA"/>
</dbReference>
<evidence type="ECO:0000256" key="1">
    <source>
        <dbReference type="SAM" id="Phobius"/>
    </source>
</evidence>
<keyword evidence="1" id="KW-0472">Membrane</keyword>
<name>A0A0F9RP63_9ZZZZ</name>
<reference evidence="2" key="1">
    <citation type="journal article" date="2015" name="Nature">
        <title>Complex archaea that bridge the gap between prokaryotes and eukaryotes.</title>
        <authorList>
            <person name="Spang A."/>
            <person name="Saw J.H."/>
            <person name="Jorgensen S.L."/>
            <person name="Zaremba-Niedzwiedzka K."/>
            <person name="Martijn J."/>
            <person name="Lind A.E."/>
            <person name="van Eijk R."/>
            <person name="Schleper C."/>
            <person name="Guy L."/>
            <person name="Ettema T.J."/>
        </authorList>
    </citation>
    <scope>NUCLEOTIDE SEQUENCE</scope>
</reference>
<evidence type="ECO:0008006" key="3">
    <source>
        <dbReference type="Google" id="ProtNLM"/>
    </source>
</evidence>